<organism evidence="2 3">
    <name type="scientific">Thalassobacillus hwangdonensis</name>
    <dbReference type="NCBI Taxonomy" id="546108"/>
    <lineage>
        <taxon>Bacteria</taxon>
        <taxon>Bacillati</taxon>
        <taxon>Bacillota</taxon>
        <taxon>Bacilli</taxon>
        <taxon>Bacillales</taxon>
        <taxon>Bacillaceae</taxon>
        <taxon>Thalassobacillus</taxon>
    </lineage>
</organism>
<dbReference type="EMBL" id="JBHTKL010000006">
    <property type="protein sequence ID" value="MFD1020800.1"/>
    <property type="molecule type" value="Genomic_DNA"/>
</dbReference>
<name>A0ABW3L6I6_9BACI</name>
<dbReference type="Gene3D" id="2.40.370.10">
    <property type="entry name" value="AttH-like domain"/>
    <property type="match status" value="2"/>
</dbReference>
<dbReference type="PANTHER" id="PTHR38591:SF1">
    <property type="entry name" value="BLL1000 PROTEIN"/>
    <property type="match status" value="1"/>
</dbReference>
<sequence length="364" mass="42206">MNEEVTKVSLPEDAGPHADANVEWWYFYTFLHSDRRNRYALMGSFFRVGELEPSWTKGHYLIYTLIDLETNKATHGSWMDKGLKRNMLAFYLPVYMMLNPKETDMWRLYGTMLKGDLPKPHSFMKKSTVYSDPVKLEYEKHNLVFLGEEQDNFELVLQDKAMNIELQFVPTKPITLVGGDGKPDDLYYYSFTRNRVQGKVNMGKGTEFVRGEGWFDHQWGKDYSLAKGRGWNWFGIQLDDGRELLLNEFRSQDGKTSAPMANLIRFDGKTVLSNNVEFEPRKYWKSIRTGAKYPVEWLIRLPDFSMKLYVQAIFPKQEMEILGPIRAIWEGACTVQGRETLRNGTKVALSGKGFSELVGYAKAR</sequence>
<dbReference type="RefSeq" id="WP_386063119.1">
    <property type="nucleotide sequence ID" value="NZ_JBHTKL010000006.1"/>
</dbReference>
<dbReference type="InterPro" id="IPR023374">
    <property type="entry name" value="AttH-like_dom_sf"/>
</dbReference>
<evidence type="ECO:0000313" key="3">
    <source>
        <dbReference type="Proteomes" id="UP001596990"/>
    </source>
</evidence>
<dbReference type="Pfam" id="PF17186">
    <property type="entry name" value="Lipocalin_9"/>
    <property type="match status" value="1"/>
</dbReference>
<proteinExistence type="predicted"/>
<dbReference type="InterPro" id="IPR010791">
    <property type="entry name" value="AttH_dom"/>
</dbReference>
<protein>
    <submittedName>
        <fullName evidence="2">Lipocalin family protein</fullName>
    </submittedName>
</protein>
<dbReference type="Pfam" id="PF07143">
    <property type="entry name" value="CrtC"/>
    <property type="match status" value="1"/>
</dbReference>
<dbReference type="SUPFAM" id="SSF159245">
    <property type="entry name" value="AttH-like"/>
    <property type="match status" value="1"/>
</dbReference>
<gene>
    <name evidence="2" type="ORF">ACFQ2J_16555</name>
</gene>
<dbReference type="Proteomes" id="UP001596990">
    <property type="component" value="Unassembled WGS sequence"/>
</dbReference>
<accession>A0ABW3L6I6</accession>
<evidence type="ECO:0000259" key="1">
    <source>
        <dbReference type="Pfam" id="PF07143"/>
    </source>
</evidence>
<dbReference type="PANTHER" id="PTHR38591">
    <property type="entry name" value="HYDROLASE"/>
    <property type="match status" value="1"/>
</dbReference>
<comment type="caution">
    <text evidence="2">The sequence shown here is derived from an EMBL/GenBank/DDBJ whole genome shotgun (WGS) entry which is preliminary data.</text>
</comment>
<keyword evidence="3" id="KW-1185">Reference proteome</keyword>
<evidence type="ECO:0000313" key="2">
    <source>
        <dbReference type="EMBL" id="MFD1020800.1"/>
    </source>
</evidence>
<reference evidence="3" key="1">
    <citation type="journal article" date="2019" name="Int. J. Syst. Evol. Microbiol.">
        <title>The Global Catalogue of Microorganisms (GCM) 10K type strain sequencing project: providing services to taxonomists for standard genome sequencing and annotation.</title>
        <authorList>
            <consortium name="The Broad Institute Genomics Platform"/>
            <consortium name="The Broad Institute Genome Sequencing Center for Infectious Disease"/>
            <person name="Wu L."/>
            <person name="Ma J."/>
        </authorList>
    </citation>
    <scope>NUCLEOTIDE SEQUENCE [LARGE SCALE GENOMIC DNA]</scope>
    <source>
        <strain evidence="3">CCUG 56607</strain>
    </source>
</reference>
<feature type="domain" description="AttH" evidence="1">
    <location>
        <begin position="128"/>
        <end position="221"/>
    </location>
</feature>